<dbReference type="InterPro" id="IPR050314">
    <property type="entry name" value="Glycosyl_Hydrlase_18"/>
</dbReference>
<dbReference type="GO" id="GO:0008061">
    <property type="term" value="F:chitin binding"/>
    <property type="evidence" value="ECO:0007669"/>
    <property type="project" value="InterPro"/>
</dbReference>
<reference evidence="6 7" key="1">
    <citation type="submission" date="2023-11" db="EMBL/GenBank/DDBJ databases">
        <title>Halocaridina rubra genome assembly.</title>
        <authorList>
            <person name="Smith C."/>
        </authorList>
    </citation>
    <scope>NUCLEOTIDE SEQUENCE [LARGE SCALE GENOMIC DNA]</scope>
    <source>
        <strain evidence="6">EP-1</strain>
        <tissue evidence="6">Whole</tissue>
    </source>
</reference>
<dbReference type="PANTHER" id="PTHR11177:SF390">
    <property type="entry name" value="CHITINASE 11"/>
    <property type="match status" value="1"/>
</dbReference>
<dbReference type="GO" id="GO:0008843">
    <property type="term" value="F:endochitinase activity"/>
    <property type="evidence" value="ECO:0007669"/>
    <property type="project" value="UniProtKB-EC"/>
</dbReference>
<dbReference type="PROSITE" id="PS51910">
    <property type="entry name" value="GH18_2"/>
    <property type="match status" value="1"/>
</dbReference>
<dbReference type="GO" id="GO:0005975">
    <property type="term" value="P:carbohydrate metabolic process"/>
    <property type="evidence" value="ECO:0007669"/>
    <property type="project" value="InterPro"/>
</dbReference>
<dbReference type="EMBL" id="JAXCGZ010013422">
    <property type="protein sequence ID" value="KAK7072566.1"/>
    <property type="molecule type" value="Genomic_DNA"/>
</dbReference>
<dbReference type="InterPro" id="IPR017853">
    <property type="entry name" value="GH"/>
</dbReference>
<dbReference type="Gene3D" id="3.20.20.80">
    <property type="entry name" value="Glycosidases"/>
    <property type="match status" value="1"/>
</dbReference>
<sequence>MKQVCYYWIPQDGKHGGNLTVEELDPTICTHIVIAGARIENNTIIPLAEDHPRIYREVVSLKKGNPNLYVLLCVANGFSTLVREPEAVAIFAFNAKLFLEAHGLDGIDLDWEFPAWPSWQRDARERKWFTYLVMQLNNALKLASHPPLMLSIAVGAPQNIIDTSYEVEELAKYVDYVSVMGYDYHMYKPYLPFTGHNAPLSRHSEEVGFLSTLNIEWATKYWLLKGMPKEKLVVGIPTYGRTWRLLSKDWFNVGAPAVDAGLLNGEVTYMEACIFIKEGATRYFDGDSHVPFAVRETDWVSFEDPQSIQAKVICSFIQFAFASSF</sequence>
<dbReference type="GO" id="GO:0006032">
    <property type="term" value="P:chitin catabolic process"/>
    <property type="evidence" value="ECO:0007669"/>
    <property type="project" value="TreeGrafter"/>
</dbReference>
<dbReference type="PANTHER" id="PTHR11177">
    <property type="entry name" value="CHITINASE"/>
    <property type="match status" value="1"/>
</dbReference>
<dbReference type="InterPro" id="IPR001223">
    <property type="entry name" value="Glyco_hydro18_cat"/>
</dbReference>
<proteinExistence type="inferred from homology"/>
<keyword evidence="7" id="KW-1185">Reference proteome</keyword>
<evidence type="ECO:0000313" key="6">
    <source>
        <dbReference type="EMBL" id="KAK7072566.1"/>
    </source>
</evidence>
<dbReference type="Gene3D" id="3.10.50.10">
    <property type="match status" value="1"/>
</dbReference>
<dbReference type="SUPFAM" id="SSF54556">
    <property type="entry name" value="Chitinase insertion domain"/>
    <property type="match status" value="1"/>
</dbReference>
<evidence type="ECO:0000313" key="7">
    <source>
        <dbReference type="Proteomes" id="UP001381693"/>
    </source>
</evidence>
<comment type="similarity">
    <text evidence="4">Belongs to the glycosyl hydrolase 18 family.</text>
</comment>
<evidence type="ECO:0000259" key="5">
    <source>
        <dbReference type="PROSITE" id="PS51910"/>
    </source>
</evidence>
<dbReference type="AlphaFoldDB" id="A0AAN8WY15"/>
<dbReference type="Pfam" id="PF00704">
    <property type="entry name" value="Glyco_hydro_18"/>
    <property type="match status" value="1"/>
</dbReference>
<dbReference type="GO" id="GO:0005576">
    <property type="term" value="C:extracellular region"/>
    <property type="evidence" value="ECO:0007669"/>
    <property type="project" value="TreeGrafter"/>
</dbReference>
<name>A0AAN8WY15_HALRR</name>
<gene>
    <name evidence="6" type="primary">Cht11_2</name>
    <name evidence="6" type="ORF">SK128_024237</name>
</gene>
<evidence type="ECO:0000256" key="1">
    <source>
        <dbReference type="ARBA" id="ARBA00022801"/>
    </source>
</evidence>
<evidence type="ECO:0000256" key="3">
    <source>
        <dbReference type="RuleBase" id="RU000489"/>
    </source>
</evidence>
<dbReference type="InterPro" id="IPR001579">
    <property type="entry name" value="Glyco_hydro_18_chit_AS"/>
</dbReference>
<dbReference type="InterPro" id="IPR029070">
    <property type="entry name" value="Chitinase_insertion_sf"/>
</dbReference>
<dbReference type="PROSITE" id="PS01095">
    <property type="entry name" value="GH18_1"/>
    <property type="match status" value="1"/>
</dbReference>
<accession>A0AAN8WY15</accession>
<dbReference type="SUPFAM" id="SSF51445">
    <property type="entry name" value="(Trans)glycosidases"/>
    <property type="match status" value="1"/>
</dbReference>
<dbReference type="EC" id="3.2.1.14" evidence="6"/>
<dbReference type="SMART" id="SM00636">
    <property type="entry name" value="Glyco_18"/>
    <property type="match status" value="1"/>
</dbReference>
<dbReference type="InterPro" id="IPR011583">
    <property type="entry name" value="Chitinase_II/V-like_cat"/>
</dbReference>
<comment type="caution">
    <text evidence="6">The sequence shown here is derived from an EMBL/GenBank/DDBJ whole genome shotgun (WGS) entry which is preliminary data.</text>
</comment>
<feature type="domain" description="GH18" evidence="5">
    <location>
        <begin position="2"/>
        <end position="325"/>
    </location>
</feature>
<evidence type="ECO:0000256" key="2">
    <source>
        <dbReference type="ARBA" id="ARBA00023295"/>
    </source>
</evidence>
<keyword evidence="2 3" id="KW-0326">Glycosidase</keyword>
<protein>
    <submittedName>
        <fullName evidence="6">Glycosyl hydrolase 18</fullName>
        <ecNumber evidence="6">3.2.1.14</ecNumber>
    </submittedName>
</protein>
<keyword evidence="1 3" id="KW-0378">Hydrolase</keyword>
<evidence type="ECO:0000256" key="4">
    <source>
        <dbReference type="RuleBase" id="RU004453"/>
    </source>
</evidence>
<dbReference type="Proteomes" id="UP001381693">
    <property type="component" value="Unassembled WGS sequence"/>
</dbReference>
<organism evidence="6 7">
    <name type="scientific">Halocaridina rubra</name>
    <name type="common">Hawaiian red shrimp</name>
    <dbReference type="NCBI Taxonomy" id="373956"/>
    <lineage>
        <taxon>Eukaryota</taxon>
        <taxon>Metazoa</taxon>
        <taxon>Ecdysozoa</taxon>
        <taxon>Arthropoda</taxon>
        <taxon>Crustacea</taxon>
        <taxon>Multicrustacea</taxon>
        <taxon>Malacostraca</taxon>
        <taxon>Eumalacostraca</taxon>
        <taxon>Eucarida</taxon>
        <taxon>Decapoda</taxon>
        <taxon>Pleocyemata</taxon>
        <taxon>Caridea</taxon>
        <taxon>Atyoidea</taxon>
        <taxon>Atyidae</taxon>
        <taxon>Halocaridina</taxon>
    </lineage>
</organism>